<dbReference type="PROSITE" id="PS51257">
    <property type="entry name" value="PROKAR_LIPOPROTEIN"/>
    <property type="match status" value="1"/>
</dbReference>
<dbReference type="RefSeq" id="WP_338731500.1">
    <property type="nucleotide sequence ID" value="NZ_CP136924.1"/>
</dbReference>
<protein>
    <recommendedName>
        <fullName evidence="4">Lipocalin-like domain-containing protein</fullName>
    </recommendedName>
</protein>
<accession>A0AAU6NXL0</accession>
<proteinExistence type="predicted"/>
<dbReference type="AlphaFoldDB" id="A0AAU6NXL0"/>
<dbReference type="Proteomes" id="UP001368318">
    <property type="component" value="Chromosome"/>
</dbReference>
<evidence type="ECO:0000313" key="3">
    <source>
        <dbReference type="Proteomes" id="UP001368318"/>
    </source>
</evidence>
<name>A0AAU6NXL0_9FLAO</name>
<dbReference type="KEGG" id="mcaa:R3L15_10175"/>
<evidence type="ECO:0008006" key="4">
    <source>
        <dbReference type="Google" id="ProtNLM"/>
    </source>
</evidence>
<evidence type="ECO:0000313" key="2">
    <source>
        <dbReference type="EMBL" id="WXA12486.1"/>
    </source>
</evidence>
<keyword evidence="3" id="KW-1185">Reference proteome</keyword>
<dbReference type="EMBL" id="CP136924">
    <property type="protein sequence ID" value="WXA02352.1"/>
    <property type="molecule type" value="Genomic_DNA"/>
</dbReference>
<sequence length="135" mass="16177">MEIRLLFLFMIFFSCNIDNKKDVLNKLEGQWFIDEIKYNGVSYKDYLYSNVLVLKEDSKISIPETLHFEKDKTSTWEVSIIENRIMLSIKSSNLAFKDNYNLTFMIDNKERRAMVLKSDSIYIKAHKFMLNHDNW</sequence>
<organism evidence="1 3">
    <name type="scientific">Mangrovimonas cancribranchiae</name>
    <dbReference type="NCBI Taxonomy" id="3080055"/>
    <lineage>
        <taxon>Bacteria</taxon>
        <taxon>Pseudomonadati</taxon>
        <taxon>Bacteroidota</taxon>
        <taxon>Flavobacteriia</taxon>
        <taxon>Flavobacteriales</taxon>
        <taxon>Flavobacteriaceae</taxon>
        <taxon>Mangrovimonas</taxon>
    </lineage>
</organism>
<gene>
    <name evidence="2" type="ORF">R3L15_10175</name>
    <name evidence="1" type="ORF">R3L16_11410</name>
</gene>
<evidence type="ECO:0000313" key="1">
    <source>
        <dbReference type="EMBL" id="WXA02352.1"/>
    </source>
</evidence>
<reference evidence="1 3" key="1">
    <citation type="submission" date="2023-10" db="EMBL/GenBank/DDBJ databases">
        <title>Culture-based analysis of two novel bacteria associated with mangrove crab gills.</title>
        <authorList>
            <person name="Yang X."/>
            <person name="Garuglieri E."/>
            <person name="Van Goethem M.W."/>
            <person name="Fusi M."/>
            <person name="Marasco R."/>
            <person name="Daffonchio D.G."/>
        </authorList>
    </citation>
    <scope>NUCLEOTIDE SEQUENCE [LARGE SCALE GENOMIC DNA]</scope>
    <source>
        <strain evidence="2">UG2-1</strain>
        <strain evidence="1">UG2-2</strain>
        <strain evidence="3">UG2_2</strain>
    </source>
</reference>
<dbReference type="EMBL" id="CP136925">
    <property type="protein sequence ID" value="WXA12486.1"/>
    <property type="molecule type" value="Genomic_DNA"/>
</dbReference>